<feature type="transmembrane region" description="Helical" evidence="1">
    <location>
        <begin position="12"/>
        <end position="32"/>
    </location>
</feature>
<keyword evidence="1" id="KW-1133">Transmembrane helix</keyword>
<evidence type="ECO:0000313" key="3">
    <source>
        <dbReference type="Proteomes" id="UP000268014"/>
    </source>
</evidence>
<proteinExistence type="predicted"/>
<reference evidence="4" key="1">
    <citation type="submission" date="2017-02" db="UniProtKB">
        <authorList>
            <consortium name="WormBaseParasite"/>
        </authorList>
    </citation>
    <scope>IDENTIFICATION</scope>
</reference>
<gene>
    <name evidence="2" type="ORF">HPLM_LOCUS5171</name>
</gene>
<evidence type="ECO:0000256" key="1">
    <source>
        <dbReference type="SAM" id="Phobius"/>
    </source>
</evidence>
<dbReference type="EMBL" id="UZAF01016299">
    <property type="protein sequence ID" value="VDO25116.1"/>
    <property type="molecule type" value="Genomic_DNA"/>
</dbReference>
<keyword evidence="3" id="KW-1185">Reference proteome</keyword>
<organism evidence="4">
    <name type="scientific">Haemonchus placei</name>
    <name type="common">Barber's pole worm</name>
    <dbReference type="NCBI Taxonomy" id="6290"/>
    <lineage>
        <taxon>Eukaryota</taxon>
        <taxon>Metazoa</taxon>
        <taxon>Ecdysozoa</taxon>
        <taxon>Nematoda</taxon>
        <taxon>Chromadorea</taxon>
        <taxon>Rhabditida</taxon>
        <taxon>Rhabditina</taxon>
        <taxon>Rhabditomorpha</taxon>
        <taxon>Strongyloidea</taxon>
        <taxon>Trichostrongylidae</taxon>
        <taxon>Haemonchus</taxon>
    </lineage>
</organism>
<dbReference type="AlphaFoldDB" id="A0A0N4W5E6"/>
<accession>A0A0N4W5E6</accession>
<protein>
    <submittedName>
        <fullName evidence="4">BTB domain-containing protein</fullName>
    </submittedName>
</protein>
<keyword evidence="1" id="KW-0472">Membrane</keyword>
<dbReference type="OMA" id="HEINHAI"/>
<dbReference type="OrthoDB" id="10476617at2759"/>
<dbReference type="WBParaSite" id="HPLM_0000517901-mRNA-1">
    <property type="protein sequence ID" value="HPLM_0000517901-mRNA-1"/>
    <property type="gene ID" value="HPLM_0000517901"/>
</dbReference>
<evidence type="ECO:0000313" key="2">
    <source>
        <dbReference type="EMBL" id="VDO25116.1"/>
    </source>
</evidence>
<reference evidence="2 3" key="2">
    <citation type="submission" date="2018-11" db="EMBL/GenBank/DDBJ databases">
        <authorList>
            <consortium name="Pathogen Informatics"/>
        </authorList>
    </citation>
    <scope>NUCLEOTIDE SEQUENCE [LARGE SCALE GENOMIC DNA]</scope>
    <source>
        <strain evidence="2 3">MHpl1</strain>
    </source>
</reference>
<sequence>MEEKTGEQAKLSSHLSVILTLDLYPIYLFLLLNSFPQAKVQHVLVIGGDKLLINFSNILPQTKAVGNIQEYRGSSEEDTNILLRAQLFDTAVLPALTYYASKTCTIRKQDEHAVSSIQRAVEKTMLGTPPHTQVQKGILSSELRQRAKVRDAVANAKRSKISRAEHVTRYRDVPVGLGRLRTGYLGTSNEQEDDRQPDGQTCLGELRTNGMFCLVTLDPPVYSGSDRDE</sequence>
<keyword evidence="1" id="KW-0812">Transmembrane</keyword>
<name>A0A0N4W5E6_HAEPC</name>
<evidence type="ECO:0000313" key="4">
    <source>
        <dbReference type="WBParaSite" id="HPLM_0000517901-mRNA-1"/>
    </source>
</evidence>
<dbReference type="Proteomes" id="UP000268014">
    <property type="component" value="Unassembled WGS sequence"/>
</dbReference>